<dbReference type="EMBL" id="CP039690">
    <property type="protein sequence ID" value="QCI66055.1"/>
    <property type="molecule type" value="Genomic_DNA"/>
</dbReference>
<evidence type="ECO:0000313" key="3">
    <source>
        <dbReference type="Proteomes" id="UP000298781"/>
    </source>
</evidence>
<protein>
    <submittedName>
        <fullName evidence="2">NAD-dependent epimerase/dehydratase family protein</fullName>
    </submittedName>
</protein>
<dbReference type="AlphaFoldDB" id="A0A4D7B4B1"/>
<dbReference type="GO" id="GO:0005737">
    <property type="term" value="C:cytoplasm"/>
    <property type="evidence" value="ECO:0007669"/>
    <property type="project" value="TreeGrafter"/>
</dbReference>
<proteinExistence type="predicted"/>
<dbReference type="Pfam" id="PF01370">
    <property type="entry name" value="Epimerase"/>
    <property type="match status" value="1"/>
</dbReference>
<dbReference type="KEGG" id="pstg:E8M01_18675"/>
<dbReference type="InterPro" id="IPR051783">
    <property type="entry name" value="NAD(P)-dependent_oxidoreduct"/>
</dbReference>
<name>A0A4D7B4B1_9HYPH</name>
<dbReference type="InterPro" id="IPR036291">
    <property type="entry name" value="NAD(P)-bd_dom_sf"/>
</dbReference>
<dbReference type="PANTHER" id="PTHR48079:SF6">
    <property type="entry name" value="NAD(P)-BINDING DOMAIN-CONTAINING PROTEIN-RELATED"/>
    <property type="match status" value="1"/>
</dbReference>
<dbReference type="InterPro" id="IPR001509">
    <property type="entry name" value="Epimerase_deHydtase"/>
</dbReference>
<keyword evidence="3" id="KW-1185">Reference proteome</keyword>
<evidence type="ECO:0000313" key="2">
    <source>
        <dbReference type="EMBL" id="QCI66055.1"/>
    </source>
</evidence>
<sequence length="344" mass="35968">MAENHRPRGLLILHCPVIKRVSVLIVTGATGLLGNTLVRRALGRGLQATALLRDKSATRPLDGLAVRIIRADLAGDALEPLVAGARCVIHAGARVAIGRRDLEAFRVDNVVPTARLAAACRAAGVRLVFVSTVDTLAWGSRAAPGDETRSSGREPATAYSISKREAEDAVLAEVALGLDAVIVHPGFLLGPWDWKPSSGRLILEVARAPFALAPPGGNDFCHAADVADGVLAAAERAVSGSRYVLSGEALSYAEAFRLIRRAAGRTPRIATAPAWLVAAAGRAGDLIGAVSGREPALNSASAAIVALPHHLSSALAARDLGYRPRPAEIAMRDAWTWFTGHGYA</sequence>
<evidence type="ECO:0000259" key="1">
    <source>
        <dbReference type="Pfam" id="PF01370"/>
    </source>
</evidence>
<dbReference type="Gene3D" id="3.40.50.720">
    <property type="entry name" value="NAD(P)-binding Rossmann-like Domain"/>
    <property type="match status" value="1"/>
</dbReference>
<feature type="domain" description="NAD-dependent epimerase/dehydratase" evidence="1">
    <location>
        <begin position="25"/>
        <end position="243"/>
    </location>
</feature>
<reference evidence="2 3" key="1">
    <citation type="submission" date="2019-04" db="EMBL/GenBank/DDBJ databases">
        <title>Phreatobacter aquaticus sp. nov.</title>
        <authorList>
            <person name="Choi A."/>
        </authorList>
    </citation>
    <scope>NUCLEOTIDE SEQUENCE [LARGE SCALE GENOMIC DNA]</scope>
    <source>
        <strain evidence="2 3">KCTC 52518</strain>
    </source>
</reference>
<dbReference type="OrthoDB" id="9814124at2"/>
<dbReference type="GO" id="GO:0004029">
    <property type="term" value="F:aldehyde dehydrogenase (NAD+) activity"/>
    <property type="evidence" value="ECO:0007669"/>
    <property type="project" value="TreeGrafter"/>
</dbReference>
<dbReference type="PANTHER" id="PTHR48079">
    <property type="entry name" value="PROTEIN YEEZ"/>
    <property type="match status" value="1"/>
</dbReference>
<gene>
    <name evidence="2" type="ORF">E8M01_18675</name>
</gene>
<organism evidence="2 3">
    <name type="scientific">Phreatobacter stygius</name>
    <dbReference type="NCBI Taxonomy" id="1940610"/>
    <lineage>
        <taxon>Bacteria</taxon>
        <taxon>Pseudomonadati</taxon>
        <taxon>Pseudomonadota</taxon>
        <taxon>Alphaproteobacteria</taxon>
        <taxon>Hyphomicrobiales</taxon>
        <taxon>Phreatobacteraceae</taxon>
        <taxon>Phreatobacter</taxon>
    </lineage>
</organism>
<dbReference type="SUPFAM" id="SSF51735">
    <property type="entry name" value="NAD(P)-binding Rossmann-fold domains"/>
    <property type="match status" value="1"/>
</dbReference>
<accession>A0A4D7B4B1</accession>
<dbReference type="Proteomes" id="UP000298781">
    <property type="component" value="Chromosome"/>
</dbReference>